<gene>
    <name evidence="1" type="ORF">EJF14_30451</name>
</gene>
<protein>
    <submittedName>
        <fullName evidence="1">Sterol uptake control protein</fullName>
    </submittedName>
</protein>
<keyword evidence="2" id="KW-1185">Reference proteome</keyword>
<evidence type="ECO:0000313" key="1">
    <source>
        <dbReference type="EMBL" id="QFZ27480.1"/>
    </source>
</evidence>
<organism evidence="1 2">
    <name type="scientific">Clavispora lusitaniae</name>
    <name type="common">Candida lusitaniae</name>
    <dbReference type="NCBI Taxonomy" id="36911"/>
    <lineage>
        <taxon>Eukaryota</taxon>
        <taxon>Fungi</taxon>
        <taxon>Dikarya</taxon>
        <taxon>Ascomycota</taxon>
        <taxon>Saccharomycotina</taxon>
        <taxon>Pichiomycetes</taxon>
        <taxon>Metschnikowiaceae</taxon>
        <taxon>Clavispora</taxon>
    </lineage>
</organism>
<reference evidence="2" key="1">
    <citation type="journal article" date="2019" name="MBio">
        <title>Comparative genomics for the elucidation of multidrug resistance (MDR) in Candida lusitaniae.</title>
        <authorList>
            <person name="Kannan A."/>
            <person name="Asner S.A."/>
            <person name="Trachsel E."/>
            <person name="Kelly S."/>
            <person name="Parker J."/>
            <person name="Sanglard D."/>
        </authorList>
    </citation>
    <scope>NUCLEOTIDE SEQUENCE [LARGE SCALE GENOMIC DNA]</scope>
    <source>
        <strain evidence="2">P1</strain>
    </source>
</reference>
<dbReference type="Proteomes" id="UP000326582">
    <property type="component" value="Chromosome 3"/>
</dbReference>
<sequence length="690" mass="77109">MSSKKAPRRKKHRNSKLGCATCKRRRIKCMENLPACTNCVKHRVRCEYLDYTEHQLAVFRAAKRAHEEQAPQSDSSGSASPRSTSPGKPDRGGRSDRNNLDNNLDNFDADRNDRNDRNDKFDRNIDRNNFDRIKLEPGIDKFDDKAGFDVGFANGVANGFADFVPTQYATQNFDNLLANNDSEIIYPVYVLPETPRAGARPRTSTGAGRPLSCARAGAFLFGARAPPPDGEPGFYAVLASLGPLVHRGAASLAQIRHLYHMWIGFFISRACKHRVMFSCLVNLTTNYLVTNVFRNGAGGVSRAQRHLLAVRSIQHYATVIRSLRSLLNENSDPEMAASLSYILSLMAIYDPEATADSARCFRDGMFSVLSHALHSCEQKGVPPPSLVPVHLNLMKNVSATVRFPPYRAHFLHEYESMLASLGNVLAQIAPEDICDPQTAAYVQKVYGDLRSFAHDAIHTHVPAANSRLHDMRFQHEVLFAMVHRWNVVQPARMLVVRRASDSLEKIVTLFSRSLCKAVYAAAPQMRFFLLRDLDTPLLLDVITSNIEESLFADLDAPQALCISRARYNAILPELKRLAGYAVRLTTFLSARLSLLYRGLVVDDSVRSQAPIDNVLEWRGRVDIESTRNDLCARMRLHEVQIDAFASTYIAPQHYPHFGAPAPHSAPHPQPVDFMTLQPCGLLAHDARPEL</sequence>
<dbReference type="EMBL" id="CP038486">
    <property type="protein sequence ID" value="QFZ27480.1"/>
    <property type="molecule type" value="Genomic_DNA"/>
</dbReference>
<proteinExistence type="predicted"/>
<accession>A0ACD0WJ53</accession>
<name>A0ACD0WJ53_CLALS</name>
<evidence type="ECO:0000313" key="2">
    <source>
        <dbReference type="Proteomes" id="UP000326582"/>
    </source>
</evidence>